<protein>
    <recommendedName>
        <fullName evidence="3">Retrotransposon gag domain-containing protein</fullName>
    </recommendedName>
</protein>
<dbReference type="AlphaFoldDB" id="A0A0S3SP95"/>
<feature type="non-terminal residue" evidence="1">
    <location>
        <position position="1"/>
    </location>
</feature>
<keyword evidence="2" id="KW-1185">Reference proteome</keyword>
<dbReference type="OrthoDB" id="1749531at2759"/>
<proteinExistence type="predicted"/>
<name>A0A0S3SP95_PHAAN</name>
<organism evidence="1 2">
    <name type="scientific">Vigna angularis var. angularis</name>
    <dbReference type="NCBI Taxonomy" id="157739"/>
    <lineage>
        <taxon>Eukaryota</taxon>
        <taxon>Viridiplantae</taxon>
        <taxon>Streptophyta</taxon>
        <taxon>Embryophyta</taxon>
        <taxon>Tracheophyta</taxon>
        <taxon>Spermatophyta</taxon>
        <taxon>Magnoliopsida</taxon>
        <taxon>eudicotyledons</taxon>
        <taxon>Gunneridae</taxon>
        <taxon>Pentapetalae</taxon>
        <taxon>rosids</taxon>
        <taxon>fabids</taxon>
        <taxon>Fabales</taxon>
        <taxon>Fabaceae</taxon>
        <taxon>Papilionoideae</taxon>
        <taxon>50 kb inversion clade</taxon>
        <taxon>NPAAA clade</taxon>
        <taxon>indigoferoid/millettioid clade</taxon>
        <taxon>Phaseoleae</taxon>
        <taxon>Vigna</taxon>
    </lineage>
</organism>
<sequence length="98" mass="11450">ANPSPPFQVHSVKLDFPRFDGSDVLQWIFKVEQFFSYYNTPDDQRLIIAAIHLDKDVVPWYQMMTRMSHFTPGLLSLERWSWNLVPLPMSVPDPISLS</sequence>
<dbReference type="Proteomes" id="UP000291084">
    <property type="component" value="Chromosome 8"/>
</dbReference>
<accession>A0A0S3SP95</accession>
<gene>
    <name evidence="1" type="primary">Vigan.08G123700</name>
    <name evidence="1" type="ORF">VIGAN_08123700</name>
</gene>
<evidence type="ECO:0008006" key="3">
    <source>
        <dbReference type="Google" id="ProtNLM"/>
    </source>
</evidence>
<dbReference type="EMBL" id="AP015041">
    <property type="protein sequence ID" value="BAT94618.1"/>
    <property type="molecule type" value="Genomic_DNA"/>
</dbReference>
<evidence type="ECO:0000313" key="1">
    <source>
        <dbReference type="EMBL" id="BAT94618.1"/>
    </source>
</evidence>
<reference evidence="1 2" key="1">
    <citation type="journal article" date="2015" name="Sci. Rep.">
        <title>The power of single molecule real-time sequencing technology in the de novo assembly of a eukaryotic genome.</title>
        <authorList>
            <person name="Sakai H."/>
            <person name="Naito K."/>
            <person name="Ogiso-Tanaka E."/>
            <person name="Takahashi Y."/>
            <person name="Iseki K."/>
            <person name="Muto C."/>
            <person name="Satou K."/>
            <person name="Teruya K."/>
            <person name="Shiroma A."/>
            <person name="Shimoji M."/>
            <person name="Hirano T."/>
            <person name="Itoh T."/>
            <person name="Kaga A."/>
            <person name="Tomooka N."/>
        </authorList>
    </citation>
    <scope>NUCLEOTIDE SEQUENCE [LARGE SCALE GENOMIC DNA]</scope>
    <source>
        <strain evidence="2">cv. Shumari</strain>
    </source>
</reference>
<evidence type="ECO:0000313" key="2">
    <source>
        <dbReference type="Proteomes" id="UP000291084"/>
    </source>
</evidence>